<dbReference type="GO" id="GO:0003723">
    <property type="term" value="F:RNA binding"/>
    <property type="evidence" value="ECO:0007669"/>
    <property type="project" value="UniProtKB-UniRule"/>
</dbReference>
<dbReference type="PANTHER" id="PTHR32198">
    <property type="entry name" value="MITOCHONDRIAL ESCAPE PROTEIN 2"/>
    <property type="match status" value="1"/>
</dbReference>
<evidence type="ECO:0000256" key="1">
    <source>
        <dbReference type="RuleBase" id="RU367108"/>
    </source>
</evidence>
<dbReference type="EMBL" id="KV875096">
    <property type="protein sequence ID" value="OIW30889.1"/>
    <property type="molecule type" value="Genomic_DNA"/>
</dbReference>
<proteinExistence type="inferred from homology"/>
<sequence>METPTASPSVTLPPIPPLVGEASRRHGPRSNPVSGLGPSTCPTVGTGSVELSQETLYDLFRKYGKIVEITSQPQDSAILPKFAHNDFVFLRDSIVARNCLHGFTVRETTQKPLSTVTNSIFAPPFPRQGKLSHLNVSSAGL</sequence>
<comment type="function">
    <text evidence="1">Plays a role in maintaining the mitochondrial genome and in controlling the mtDNA escape. Involved in the regulation of mtDNA nucleotide structure and number. May have a dispensable role in early maturation of pre-rRNA.</text>
</comment>
<feature type="region of interest" description="Disordered" evidence="2">
    <location>
        <begin position="1"/>
        <end position="47"/>
    </location>
</feature>
<dbReference type="SUPFAM" id="SSF54928">
    <property type="entry name" value="RNA-binding domain, RBD"/>
    <property type="match status" value="1"/>
</dbReference>
<organism evidence="3 4">
    <name type="scientific">Coniochaeta ligniaria NRRL 30616</name>
    <dbReference type="NCBI Taxonomy" id="1408157"/>
    <lineage>
        <taxon>Eukaryota</taxon>
        <taxon>Fungi</taxon>
        <taxon>Dikarya</taxon>
        <taxon>Ascomycota</taxon>
        <taxon>Pezizomycotina</taxon>
        <taxon>Sordariomycetes</taxon>
        <taxon>Sordariomycetidae</taxon>
        <taxon>Coniochaetales</taxon>
        <taxon>Coniochaetaceae</taxon>
        <taxon>Coniochaeta</taxon>
    </lineage>
</organism>
<dbReference type="STRING" id="1408157.A0A1J7JC50"/>
<dbReference type="PANTHER" id="PTHR32198:SF2">
    <property type="entry name" value="MITOCHONDRIAL ESCAPE PROTEIN 2"/>
    <property type="match status" value="1"/>
</dbReference>
<gene>
    <name evidence="3" type="ORF">CONLIGDRAFT_679642</name>
</gene>
<comment type="subcellular location">
    <subcellularLocation>
        <location evidence="1">Mitochondrion inner membrane</location>
        <topology evidence="1">Single-pass membrane protein</topology>
    </subcellularLocation>
</comment>
<keyword evidence="1" id="KW-0999">Mitochondrion inner membrane</keyword>
<feature type="compositionally biased region" description="Polar residues" evidence="2">
    <location>
        <begin position="1"/>
        <end position="10"/>
    </location>
</feature>
<dbReference type="GO" id="GO:0006397">
    <property type="term" value="P:mRNA processing"/>
    <property type="evidence" value="ECO:0007669"/>
    <property type="project" value="UniProtKB-UniRule"/>
</dbReference>
<name>A0A1J7JC50_9PEZI</name>
<evidence type="ECO:0000313" key="4">
    <source>
        <dbReference type="Proteomes" id="UP000182658"/>
    </source>
</evidence>
<keyword evidence="1" id="KW-0472">Membrane</keyword>
<keyword evidence="1" id="KW-0694">RNA-binding</keyword>
<dbReference type="AlphaFoldDB" id="A0A1J7JC50"/>
<keyword evidence="4" id="KW-1185">Reference proteome</keyword>
<evidence type="ECO:0000313" key="3">
    <source>
        <dbReference type="EMBL" id="OIW30889.1"/>
    </source>
</evidence>
<accession>A0A1J7JC50</accession>
<keyword evidence="1" id="KW-0507">mRNA processing</keyword>
<protein>
    <recommendedName>
        <fullName evidence="1">Mitochondrial escape protein 2</fullName>
    </recommendedName>
</protein>
<evidence type="ECO:0000256" key="2">
    <source>
        <dbReference type="SAM" id="MobiDB-lite"/>
    </source>
</evidence>
<dbReference type="InterPro" id="IPR035979">
    <property type="entry name" value="RBD_domain_sf"/>
</dbReference>
<dbReference type="GO" id="GO:0005743">
    <property type="term" value="C:mitochondrial inner membrane"/>
    <property type="evidence" value="ECO:0007669"/>
    <property type="project" value="UniProtKB-SubCell"/>
</dbReference>
<dbReference type="InterPro" id="IPR039627">
    <property type="entry name" value="Yme2_C"/>
</dbReference>
<keyword evidence="1" id="KW-0496">Mitochondrion</keyword>
<dbReference type="Proteomes" id="UP000182658">
    <property type="component" value="Unassembled WGS sequence"/>
</dbReference>
<reference evidence="3 4" key="1">
    <citation type="submission" date="2016-10" db="EMBL/GenBank/DDBJ databases">
        <title>Draft genome sequence of Coniochaeta ligniaria NRRL30616, a lignocellulolytic fungus for bioabatement of inhibitors in plant biomass hydrolysates.</title>
        <authorList>
            <consortium name="DOE Joint Genome Institute"/>
            <person name="Jimenez D.J."/>
            <person name="Hector R.E."/>
            <person name="Riley R."/>
            <person name="Sun H."/>
            <person name="Grigoriev I.V."/>
            <person name="Van Elsas J.D."/>
            <person name="Nichols N.N."/>
        </authorList>
    </citation>
    <scope>NUCLEOTIDE SEQUENCE [LARGE SCALE GENOMIC DNA]</scope>
    <source>
        <strain evidence="3 4">NRRL 30616</strain>
    </source>
</reference>
<dbReference type="InParanoid" id="A0A1J7JC50"/>
<dbReference type="OrthoDB" id="10267654at2759"/>
<comment type="similarity">
    <text evidence="1">Belongs to the YME2 family.</text>
</comment>